<keyword evidence="4" id="KW-0175">Coiled coil</keyword>
<evidence type="ECO:0000313" key="6">
    <source>
        <dbReference type="EMBL" id="VDC80716.1"/>
    </source>
</evidence>
<proteinExistence type="inferred from homology"/>
<dbReference type="EMBL" id="LR031572">
    <property type="protein sequence ID" value="VDC80716.1"/>
    <property type="molecule type" value="Genomic_DNA"/>
</dbReference>
<comment type="subcellular location">
    <subcellularLocation>
        <location evidence="1">Cytoplasm</location>
        <location evidence="1">Cytoskeleton</location>
    </subcellularLocation>
</comment>
<organism evidence="6">
    <name type="scientific">Brassica campestris</name>
    <name type="common">Field mustard</name>
    <dbReference type="NCBI Taxonomy" id="3711"/>
    <lineage>
        <taxon>Eukaryota</taxon>
        <taxon>Viridiplantae</taxon>
        <taxon>Streptophyta</taxon>
        <taxon>Embryophyta</taxon>
        <taxon>Tracheophyta</taxon>
        <taxon>Spermatophyta</taxon>
        <taxon>Magnoliopsida</taxon>
        <taxon>eudicotyledons</taxon>
        <taxon>Gunneridae</taxon>
        <taxon>Pentapetalae</taxon>
        <taxon>rosids</taxon>
        <taxon>malvids</taxon>
        <taxon>Brassicales</taxon>
        <taxon>Brassicaceae</taxon>
        <taxon>Brassiceae</taxon>
        <taxon>Brassica</taxon>
    </lineage>
</organism>
<accession>A0A3P5ZJG3</accession>
<evidence type="ECO:0000256" key="2">
    <source>
        <dbReference type="ARBA" id="ARBA00006187"/>
    </source>
</evidence>
<dbReference type="SUPFAM" id="SSF56112">
    <property type="entry name" value="Protein kinase-like (PK-like)"/>
    <property type="match status" value="1"/>
</dbReference>
<keyword evidence="5" id="KW-0963">Cytoplasm</keyword>
<reference evidence="6" key="1">
    <citation type="submission" date="2018-11" db="EMBL/GenBank/DDBJ databases">
        <authorList>
            <consortium name="Genoscope - CEA"/>
            <person name="William W."/>
        </authorList>
    </citation>
    <scope>NUCLEOTIDE SEQUENCE</scope>
</reference>
<sequence>MLELWNLMDAPIEEQQKYQHITCTIAASEHEITQANSLSEDFIKYVEAEHSLWLMIKVAEEKTMGELYTLCLVHQWWKDFWQNCEFISAVHYCHSRRLYHKDLKVQQRFSNSWAQVHSVSRKNLFLDAQGNLKVWPEQKLVKDGFIIRKPTKIHSPEEILKVKED</sequence>
<keyword evidence="3" id="KW-0493">Microtubule</keyword>
<evidence type="ECO:0000256" key="4">
    <source>
        <dbReference type="ARBA" id="ARBA00023054"/>
    </source>
</evidence>
<dbReference type="InterPro" id="IPR011009">
    <property type="entry name" value="Kinase-like_dom_sf"/>
</dbReference>
<evidence type="ECO:0000256" key="5">
    <source>
        <dbReference type="ARBA" id="ARBA00023212"/>
    </source>
</evidence>
<keyword evidence="5" id="KW-0206">Cytoskeleton</keyword>
<gene>
    <name evidence="6" type="ORF">BRAA03T11934Z</name>
</gene>
<dbReference type="PANTHER" id="PTHR19321:SF7">
    <property type="entry name" value="65-KDA MICROTUBULE-ASSOCIATED PROTEIN 3"/>
    <property type="match status" value="1"/>
</dbReference>
<dbReference type="AlphaFoldDB" id="A0A3P5ZJG3"/>
<protein>
    <recommendedName>
        <fullName evidence="7">Protein kinase domain-containing protein</fullName>
    </recommendedName>
</protein>
<dbReference type="GO" id="GO:0000226">
    <property type="term" value="P:microtubule cytoskeleton organization"/>
    <property type="evidence" value="ECO:0007669"/>
    <property type="project" value="InterPro"/>
</dbReference>
<comment type="similarity">
    <text evidence="2">Belongs to the MAP65/ASE1 family.</text>
</comment>
<name>A0A3P5ZJG3_BRACM</name>
<dbReference type="GO" id="GO:0008017">
    <property type="term" value="F:microtubule binding"/>
    <property type="evidence" value="ECO:0007669"/>
    <property type="project" value="InterPro"/>
</dbReference>
<dbReference type="PANTHER" id="PTHR19321">
    <property type="entry name" value="PROTEIN REGULATOR OF CYTOKINESIS 1 PRC1-RELATED"/>
    <property type="match status" value="1"/>
</dbReference>
<evidence type="ECO:0000256" key="3">
    <source>
        <dbReference type="ARBA" id="ARBA00022701"/>
    </source>
</evidence>
<dbReference type="InterPro" id="IPR007145">
    <property type="entry name" value="MAP65_Ase1_PRC1"/>
</dbReference>
<dbReference type="GO" id="GO:0005874">
    <property type="term" value="C:microtubule"/>
    <property type="evidence" value="ECO:0007669"/>
    <property type="project" value="UniProtKB-KW"/>
</dbReference>
<evidence type="ECO:0000256" key="1">
    <source>
        <dbReference type="ARBA" id="ARBA00004245"/>
    </source>
</evidence>
<evidence type="ECO:0008006" key="7">
    <source>
        <dbReference type="Google" id="ProtNLM"/>
    </source>
</evidence>